<comment type="caution">
    <text evidence="5">The sequence shown here is derived from an EMBL/GenBank/DDBJ whole genome shotgun (WGS) entry which is preliminary data.</text>
</comment>
<organism evidence="5 6">
    <name type="scientific">Austropuccinia psidii MF-1</name>
    <dbReference type="NCBI Taxonomy" id="1389203"/>
    <lineage>
        <taxon>Eukaryota</taxon>
        <taxon>Fungi</taxon>
        <taxon>Dikarya</taxon>
        <taxon>Basidiomycota</taxon>
        <taxon>Pucciniomycotina</taxon>
        <taxon>Pucciniomycetes</taxon>
        <taxon>Pucciniales</taxon>
        <taxon>Sphaerophragmiaceae</taxon>
        <taxon>Austropuccinia</taxon>
    </lineage>
</organism>
<name>A0A9Q3BXK0_9BASI</name>
<evidence type="ECO:0000256" key="2">
    <source>
        <dbReference type="ARBA" id="ARBA00022980"/>
    </source>
</evidence>
<protein>
    <recommendedName>
        <fullName evidence="4">Large ribosomal subunit protein uL23m</fullName>
    </recommendedName>
</protein>
<sequence>MSSKISVGKTLLAALKHRSSSSSVALRRLATASEGHAGAPASPPNETVRNALKKLPRRPLRLDHHSTEPSQKDVLIRSLNNGRSPIGSAYAKAQDPVHFPNLSIRLVRPSATDRGDPFTAIFRCDLRLTKPDIFNYLRQIYGLGITSIRTAIYRGRFQRQLKSKVRGGITIARDKTRTFKKVWVGLDRPFFYPSRPSEKWLDEQYMYSDLINSYHRARLTALQQGKTDRNQVLPSGPVDKGERSNVLRSIIDSKKQIHDELQDHVKKSLMESKARSRKTHS</sequence>
<proteinExistence type="inferred from homology"/>
<gene>
    <name evidence="5" type="ORF">O181_014104</name>
</gene>
<dbReference type="GO" id="GO:0003735">
    <property type="term" value="F:structural constituent of ribosome"/>
    <property type="evidence" value="ECO:0007669"/>
    <property type="project" value="InterPro"/>
</dbReference>
<dbReference type="InterPro" id="IPR013025">
    <property type="entry name" value="Ribosomal_uL23-like"/>
</dbReference>
<evidence type="ECO:0000313" key="6">
    <source>
        <dbReference type="Proteomes" id="UP000765509"/>
    </source>
</evidence>
<keyword evidence="3" id="KW-0687">Ribonucleoprotein</keyword>
<dbReference type="InterPro" id="IPR012678">
    <property type="entry name" value="Ribosomal_uL23/eL15/eS24_sf"/>
</dbReference>
<dbReference type="Proteomes" id="UP000765509">
    <property type="component" value="Unassembled WGS sequence"/>
</dbReference>
<keyword evidence="2" id="KW-0689">Ribosomal protein</keyword>
<dbReference type="GO" id="GO:0005762">
    <property type="term" value="C:mitochondrial large ribosomal subunit"/>
    <property type="evidence" value="ECO:0007669"/>
    <property type="project" value="TreeGrafter"/>
</dbReference>
<keyword evidence="6" id="KW-1185">Reference proteome</keyword>
<accession>A0A9Q3BXK0</accession>
<dbReference type="EMBL" id="AVOT02003720">
    <property type="protein sequence ID" value="MBW0474389.1"/>
    <property type="molecule type" value="Genomic_DNA"/>
</dbReference>
<dbReference type="PANTHER" id="PTHR12059:SF5">
    <property type="entry name" value="LARGE RIBOSOMAL SUBUNIT PROTEIN UL23M"/>
    <property type="match status" value="1"/>
</dbReference>
<dbReference type="SUPFAM" id="SSF54189">
    <property type="entry name" value="Ribosomal proteins S24e, L23 and L15e"/>
    <property type="match status" value="1"/>
</dbReference>
<dbReference type="InterPro" id="IPR012677">
    <property type="entry name" value="Nucleotide-bd_a/b_plait_sf"/>
</dbReference>
<dbReference type="AlphaFoldDB" id="A0A9Q3BXK0"/>
<evidence type="ECO:0000256" key="1">
    <source>
        <dbReference type="ARBA" id="ARBA00006700"/>
    </source>
</evidence>
<dbReference type="GO" id="GO:0032543">
    <property type="term" value="P:mitochondrial translation"/>
    <property type="evidence" value="ECO:0007669"/>
    <property type="project" value="TreeGrafter"/>
</dbReference>
<dbReference type="PANTHER" id="PTHR12059">
    <property type="entry name" value="RIBOSOMAL PROTEIN L23-RELATED"/>
    <property type="match status" value="1"/>
</dbReference>
<evidence type="ECO:0000256" key="3">
    <source>
        <dbReference type="ARBA" id="ARBA00023274"/>
    </source>
</evidence>
<evidence type="ECO:0000313" key="5">
    <source>
        <dbReference type="EMBL" id="MBW0474389.1"/>
    </source>
</evidence>
<reference evidence="5" key="1">
    <citation type="submission" date="2021-03" db="EMBL/GenBank/DDBJ databases">
        <title>Draft genome sequence of rust myrtle Austropuccinia psidii MF-1, a brazilian biotype.</title>
        <authorList>
            <person name="Quecine M.C."/>
            <person name="Pachon D.M.R."/>
            <person name="Bonatelli M.L."/>
            <person name="Correr F.H."/>
            <person name="Franceschini L.M."/>
            <person name="Leite T.F."/>
            <person name="Margarido G.R.A."/>
            <person name="Almeida C.A."/>
            <person name="Ferrarezi J.A."/>
            <person name="Labate C.A."/>
        </authorList>
    </citation>
    <scope>NUCLEOTIDE SEQUENCE</scope>
    <source>
        <strain evidence="5">MF-1</strain>
    </source>
</reference>
<comment type="similarity">
    <text evidence="1">Belongs to the universal ribosomal protein uL23 family.</text>
</comment>
<dbReference type="Gene3D" id="3.30.70.330">
    <property type="match status" value="1"/>
</dbReference>
<evidence type="ECO:0000256" key="4">
    <source>
        <dbReference type="ARBA" id="ARBA00039977"/>
    </source>
</evidence>
<dbReference type="OrthoDB" id="275582at2759"/>